<dbReference type="RefSeq" id="WP_379955575.1">
    <property type="nucleotide sequence ID" value="NZ_JAUYVI010000003.1"/>
</dbReference>
<dbReference type="InterPro" id="IPR029068">
    <property type="entry name" value="Glyas_Bleomycin-R_OHBP_Dase"/>
</dbReference>
<dbReference type="Pfam" id="PF00903">
    <property type="entry name" value="Glyoxalase"/>
    <property type="match status" value="1"/>
</dbReference>
<reference evidence="6" key="1">
    <citation type="submission" date="2023-08" db="EMBL/GenBank/DDBJ databases">
        <title>Rhodospirillaceae gen. nov., a novel taxon isolated from the Yangtze River Yuezi River estuary sludge.</title>
        <authorList>
            <person name="Ruan L."/>
        </authorList>
    </citation>
    <scope>NUCLEOTIDE SEQUENCE [LARGE SCALE GENOMIC DNA]</scope>
    <source>
        <strain evidence="6">R-7</strain>
    </source>
</reference>
<proteinExistence type="predicted"/>
<dbReference type="PROSITE" id="PS50088">
    <property type="entry name" value="ANK_REPEAT"/>
    <property type="match status" value="4"/>
</dbReference>
<keyword evidence="6" id="KW-1185">Reference proteome</keyword>
<dbReference type="SMART" id="SM00248">
    <property type="entry name" value="ANK"/>
    <property type="match status" value="5"/>
</dbReference>
<dbReference type="PANTHER" id="PTHR24171">
    <property type="entry name" value="ANKYRIN REPEAT DOMAIN-CONTAINING PROTEIN 39-RELATED"/>
    <property type="match status" value="1"/>
</dbReference>
<dbReference type="InterPro" id="IPR002110">
    <property type="entry name" value="Ankyrin_rpt"/>
</dbReference>
<evidence type="ECO:0000313" key="5">
    <source>
        <dbReference type="EMBL" id="MDQ7248129.1"/>
    </source>
</evidence>
<keyword evidence="1" id="KW-0677">Repeat</keyword>
<feature type="repeat" description="ANK" evidence="3">
    <location>
        <begin position="71"/>
        <end position="103"/>
    </location>
</feature>
<dbReference type="PANTHER" id="PTHR24171:SF9">
    <property type="entry name" value="ANKYRIN REPEAT DOMAIN-CONTAINING PROTEIN 39"/>
    <property type="match status" value="1"/>
</dbReference>
<dbReference type="PROSITE" id="PS50297">
    <property type="entry name" value="ANK_REP_REGION"/>
    <property type="match status" value="3"/>
</dbReference>
<evidence type="ECO:0000313" key="6">
    <source>
        <dbReference type="Proteomes" id="UP001230156"/>
    </source>
</evidence>
<evidence type="ECO:0000259" key="4">
    <source>
        <dbReference type="PROSITE" id="PS51819"/>
    </source>
</evidence>
<keyword evidence="2 3" id="KW-0040">ANK repeat</keyword>
<dbReference type="InterPro" id="IPR004360">
    <property type="entry name" value="Glyas_Fos-R_dOase_dom"/>
</dbReference>
<feature type="domain" description="VOC" evidence="4">
    <location>
        <begin position="235"/>
        <end position="347"/>
    </location>
</feature>
<organism evidence="5 6">
    <name type="scientific">Dongia sedimenti</name>
    <dbReference type="NCBI Taxonomy" id="3064282"/>
    <lineage>
        <taxon>Bacteria</taxon>
        <taxon>Pseudomonadati</taxon>
        <taxon>Pseudomonadota</taxon>
        <taxon>Alphaproteobacteria</taxon>
        <taxon>Rhodospirillales</taxon>
        <taxon>Dongiaceae</taxon>
        <taxon>Dongia</taxon>
    </lineage>
</organism>
<gene>
    <name evidence="5" type="ORF">Q8A70_10655</name>
</gene>
<feature type="repeat" description="ANK" evidence="3">
    <location>
        <begin position="201"/>
        <end position="233"/>
    </location>
</feature>
<evidence type="ECO:0000256" key="1">
    <source>
        <dbReference type="ARBA" id="ARBA00022737"/>
    </source>
</evidence>
<comment type="caution">
    <text evidence="5">The sequence shown here is derived from an EMBL/GenBank/DDBJ whole genome shotgun (WGS) entry which is preliminary data.</text>
</comment>
<dbReference type="InterPro" id="IPR037523">
    <property type="entry name" value="VOC_core"/>
</dbReference>
<dbReference type="PROSITE" id="PS51819">
    <property type="entry name" value="VOC"/>
    <property type="match status" value="1"/>
</dbReference>
<feature type="repeat" description="ANK" evidence="3">
    <location>
        <begin position="42"/>
        <end position="69"/>
    </location>
</feature>
<evidence type="ECO:0000256" key="2">
    <source>
        <dbReference type="ARBA" id="ARBA00023043"/>
    </source>
</evidence>
<dbReference type="InterPro" id="IPR036770">
    <property type="entry name" value="Ankyrin_rpt-contain_sf"/>
</dbReference>
<feature type="repeat" description="ANK" evidence="3">
    <location>
        <begin position="168"/>
        <end position="200"/>
    </location>
</feature>
<name>A0ABU0YK86_9PROT</name>
<evidence type="ECO:0000256" key="3">
    <source>
        <dbReference type="PROSITE-ProRule" id="PRU00023"/>
    </source>
</evidence>
<dbReference type="Gene3D" id="3.10.180.10">
    <property type="entry name" value="2,3-Dihydroxybiphenyl 1,2-Dioxygenase, domain 1"/>
    <property type="match status" value="1"/>
</dbReference>
<dbReference type="SUPFAM" id="SSF54593">
    <property type="entry name" value="Glyoxalase/Bleomycin resistance protein/Dihydroxybiphenyl dioxygenase"/>
    <property type="match status" value="1"/>
</dbReference>
<dbReference type="Gene3D" id="1.25.40.20">
    <property type="entry name" value="Ankyrin repeat-containing domain"/>
    <property type="match status" value="2"/>
</dbReference>
<accession>A0ABU0YK86</accession>
<dbReference type="SUPFAM" id="SSF48403">
    <property type="entry name" value="Ankyrin repeat"/>
    <property type="match status" value="1"/>
</dbReference>
<protein>
    <submittedName>
        <fullName evidence="5">Glyoxalase superfamily protein</fullName>
    </submittedName>
</protein>
<dbReference type="Pfam" id="PF12796">
    <property type="entry name" value="Ank_2"/>
    <property type="match status" value="2"/>
</dbReference>
<dbReference type="CDD" id="cd16355">
    <property type="entry name" value="VOC_like"/>
    <property type="match status" value="1"/>
</dbReference>
<dbReference type="Proteomes" id="UP001230156">
    <property type="component" value="Unassembled WGS sequence"/>
</dbReference>
<sequence length="360" mass="38479">MSVDSEIIEAATDGKADDLARLLDAHPEKLAVTGGRWNTPLLHLAAAQGHLDCVKLLLARGLDVNMRDALDRATPLLWAASGGHLDVVKHLAESGADLDAMGDHHEIGALGWATCFQEVQHAVAEYLLARGARPTIFPAVALGRADLIHSVVGADRRQLHARMSAFEHRATPLHLAVLKNQPESVAALLQLGADPGARDSRGRTPLACAAPNTDSGIAAALIAAGADPAESNPLRFDYAIPILNVKNVPASIAHYVDKLGFEKEWDWGEPATFGCVRRDGVQIFLCEGGQGAAGTWISIFVRDVDALHADYQRRGALIRQKPTNFPWGLKEMNVEDLDGHRLRFGSEATGPADGAALNEA</sequence>
<dbReference type="EMBL" id="JAUYVI010000003">
    <property type="protein sequence ID" value="MDQ7248129.1"/>
    <property type="molecule type" value="Genomic_DNA"/>
</dbReference>